<feature type="domain" description="MYND-type" evidence="5">
    <location>
        <begin position="506"/>
        <end position="544"/>
    </location>
</feature>
<evidence type="ECO:0000256" key="4">
    <source>
        <dbReference type="PROSITE-ProRule" id="PRU00134"/>
    </source>
</evidence>
<dbReference type="EMBL" id="BPQB01000014">
    <property type="protein sequence ID" value="GJE89911.1"/>
    <property type="molecule type" value="Genomic_DNA"/>
</dbReference>
<protein>
    <submittedName>
        <fullName evidence="6">Zinc finger MYND domain-containing protein</fullName>
    </submittedName>
</protein>
<keyword evidence="7" id="KW-1185">Reference proteome</keyword>
<dbReference type="AlphaFoldDB" id="A0A9P3G7Z5"/>
<dbReference type="GO" id="GO:0008270">
    <property type="term" value="F:zinc ion binding"/>
    <property type="evidence" value="ECO:0007669"/>
    <property type="project" value="UniProtKB-KW"/>
</dbReference>
<evidence type="ECO:0000259" key="5">
    <source>
        <dbReference type="PROSITE" id="PS50865"/>
    </source>
</evidence>
<dbReference type="SUPFAM" id="SSF144232">
    <property type="entry name" value="HIT/MYND zinc finger-like"/>
    <property type="match status" value="1"/>
</dbReference>
<accession>A0A9P3G7Z5</accession>
<keyword evidence="1" id="KW-0479">Metal-binding</keyword>
<dbReference type="Gene3D" id="6.10.140.2220">
    <property type="match status" value="1"/>
</dbReference>
<evidence type="ECO:0000313" key="6">
    <source>
        <dbReference type="EMBL" id="GJE89911.1"/>
    </source>
</evidence>
<gene>
    <name evidence="6" type="ORF">PsYK624_060230</name>
</gene>
<name>A0A9P3G7Z5_9APHY</name>
<dbReference type="Pfam" id="PF01753">
    <property type="entry name" value="zf-MYND"/>
    <property type="match status" value="1"/>
</dbReference>
<dbReference type="InterPro" id="IPR002893">
    <property type="entry name" value="Znf_MYND"/>
</dbReference>
<keyword evidence="2 4" id="KW-0863">Zinc-finger</keyword>
<proteinExistence type="predicted"/>
<keyword evidence="3" id="KW-0862">Zinc</keyword>
<evidence type="ECO:0000313" key="7">
    <source>
        <dbReference type="Proteomes" id="UP000703269"/>
    </source>
</evidence>
<evidence type="ECO:0000256" key="3">
    <source>
        <dbReference type="ARBA" id="ARBA00022833"/>
    </source>
</evidence>
<dbReference type="PROSITE" id="PS50865">
    <property type="entry name" value="ZF_MYND_2"/>
    <property type="match status" value="1"/>
</dbReference>
<organism evidence="6 7">
    <name type="scientific">Phanerochaete sordida</name>
    <dbReference type="NCBI Taxonomy" id="48140"/>
    <lineage>
        <taxon>Eukaryota</taxon>
        <taxon>Fungi</taxon>
        <taxon>Dikarya</taxon>
        <taxon>Basidiomycota</taxon>
        <taxon>Agaricomycotina</taxon>
        <taxon>Agaricomycetes</taxon>
        <taxon>Polyporales</taxon>
        <taxon>Phanerochaetaceae</taxon>
        <taxon>Phanerochaete</taxon>
    </lineage>
</organism>
<dbReference type="Proteomes" id="UP000703269">
    <property type="component" value="Unassembled WGS sequence"/>
</dbReference>
<comment type="caution">
    <text evidence="6">The sequence shown here is derived from an EMBL/GenBank/DDBJ whole genome shotgun (WGS) entry which is preliminary data.</text>
</comment>
<evidence type="ECO:0000256" key="2">
    <source>
        <dbReference type="ARBA" id="ARBA00022771"/>
    </source>
</evidence>
<reference evidence="6 7" key="1">
    <citation type="submission" date="2021-08" db="EMBL/GenBank/DDBJ databases">
        <title>Draft Genome Sequence of Phanerochaete sordida strain YK-624.</title>
        <authorList>
            <person name="Mori T."/>
            <person name="Dohra H."/>
            <person name="Suzuki T."/>
            <person name="Kawagishi H."/>
            <person name="Hirai H."/>
        </authorList>
    </citation>
    <scope>NUCLEOTIDE SEQUENCE [LARGE SCALE GENOMIC DNA]</scope>
    <source>
        <strain evidence="6 7">YK-624</strain>
    </source>
</reference>
<evidence type="ECO:0000256" key="1">
    <source>
        <dbReference type="ARBA" id="ARBA00022723"/>
    </source>
</evidence>
<sequence>MDDPLCLTAIFTCDVRAPCIACSSQNWDRSHVVEARSHTGFVQMQQGEAFDTTAERLVSSPHIWTSIIRGLRRSKTLPSPPELDAIRILPHAVDNCDDADWTVAWDHGFVTAVAELVSYDGICGLTSEELASAQGPDVDTMRFISAMMDILRTSLDRFFTTPWRGDDETERLLEILQSKIIPMFDNLWEIRTPFLVSELAYTQTDPIAVTLHESLCFLAMALAVILKFYRDVDIMKTNSRIAHVLLLIWMYSPDREVRCQSLRRIVGTADEAHQTSFFLSVSHGCTDRDRISASVLRDLKDEHILNEDLLSSFECADIFSNLEPEDGGPVVHWEEPLLIPYGLAAARRQLCLGTNYDNLCIKISSIAFGLSHDQKFDLPRMGKRVYELLGLLCRFVKDVIAEEEPETLDLLLDALWWLVPLLQTHPLDPGNNRPKELAIRRLTYNLWRETTDDLNRRRLVLRSQEWKEFARVWRGVGRAIPDVPEGEASESPFEPLARCAWGGCLCSVHKPKHRMRVCKGCWVVAYCGTKCQTSDWQDRHRWRCRNNLE</sequence>
<dbReference type="OrthoDB" id="432970at2759"/>